<sequence>MLNLATKNPEELEQLQKQAAARFAPEFLRAALQRLSKLHGEEELDKFERTMIALLEGQSEEGEADFALLKEFAIEQLYQVIREAKEFPDTKQRLEDIAKRRTLGRSEDSRTLEEQLQSGLEDSFPASDPPAVVSSAIPGGKEKQKD</sequence>
<protein>
    <submittedName>
        <fullName evidence="2">Uncharacterized protein</fullName>
    </submittedName>
</protein>
<dbReference type="RefSeq" id="WP_239365625.1">
    <property type="nucleotide sequence ID" value="NZ_JAKREW010000010.1"/>
</dbReference>
<keyword evidence="3" id="KW-1185">Reference proteome</keyword>
<accession>A0ABS9QH45</accession>
<dbReference type="EMBL" id="JAKREW010000010">
    <property type="protein sequence ID" value="MCG7505949.1"/>
    <property type="molecule type" value="Genomic_DNA"/>
</dbReference>
<evidence type="ECO:0000256" key="1">
    <source>
        <dbReference type="SAM" id="MobiDB-lite"/>
    </source>
</evidence>
<gene>
    <name evidence="2" type="ORF">L4923_13080</name>
</gene>
<evidence type="ECO:0000313" key="2">
    <source>
        <dbReference type="EMBL" id="MCG7505949.1"/>
    </source>
</evidence>
<feature type="region of interest" description="Disordered" evidence="1">
    <location>
        <begin position="98"/>
        <end position="146"/>
    </location>
</feature>
<organism evidence="2 3">
    <name type="scientific">Mesorhizobium retamae</name>
    <dbReference type="NCBI Taxonomy" id="2912854"/>
    <lineage>
        <taxon>Bacteria</taxon>
        <taxon>Pseudomonadati</taxon>
        <taxon>Pseudomonadota</taxon>
        <taxon>Alphaproteobacteria</taxon>
        <taxon>Hyphomicrobiales</taxon>
        <taxon>Phyllobacteriaceae</taxon>
        <taxon>Mesorhizobium</taxon>
    </lineage>
</organism>
<dbReference type="Proteomes" id="UP001201701">
    <property type="component" value="Unassembled WGS sequence"/>
</dbReference>
<proteinExistence type="predicted"/>
<feature type="compositionally biased region" description="Basic and acidic residues" evidence="1">
    <location>
        <begin position="98"/>
        <end position="113"/>
    </location>
</feature>
<name>A0ABS9QH45_9HYPH</name>
<comment type="caution">
    <text evidence="2">The sequence shown here is derived from an EMBL/GenBank/DDBJ whole genome shotgun (WGS) entry which is preliminary data.</text>
</comment>
<reference evidence="2 3" key="1">
    <citation type="submission" date="2022-02" db="EMBL/GenBank/DDBJ databases">
        <title>Draft genome sequence of Mezorhizobium retamae strain IRAMC:0171 isolated from Retama raetam nodules.</title>
        <authorList>
            <person name="Bengaied R."/>
            <person name="Sbissi I."/>
            <person name="Huber K."/>
            <person name="Ghodbane F."/>
            <person name="Nouioui I."/>
            <person name="Tarhouni M."/>
            <person name="Gtari M."/>
        </authorList>
    </citation>
    <scope>NUCLEOTIDE SEQUENCE [LARGE SCALE GENOMIC DNA]</scope>
    <source>
        <strain evidence="2 3">IRAMC:0171</strain>
    </source>
</reference>
<evidence type="ECO:0000313" key="3">
    <source>
        <dbReference type="Proteomes" id="UP001201701"/>
    </source>
</evidence>